<proteinExistence type="inferred from homology"/>
<evidence type="ECO:0000256" key="5">
    <source>
        <dbReference type="ARBA" id="ARBA00022801"/>
    </source>
</evidence>
<dbReference type="GO" id="GO:0046872">
    <property type="term" value="F:metal ion binding"/>
    <property type="evidence" value="ECO:0007669"/>
    <property type="project" value="UniProtKB-UniRule"/>
</dbReference>
<dbReference type="GO" id="GO:0051607">
    <property type="term" value="P:defense response to virus"/>
    <property type="evidence" value="ECO:0007669"/>
    <property type="project" value="UniProtKB-UniRule"/>
</dbReference>
<dbReference type="SUPFAM" id="SSF143430">
    <property type="entry name" value="TTP0101/SSO1404-like"/>
    <property type="match status" value="1"/>
</dbReference>
<keyword evidence="7 8" id="KW-0051">Antiviral defense</keyword>
<organism evidence="9 10">
    <name type="scientific">Haloferax gibbonsii (strain ATCC 33959 / DSM 4427 / JCM 8863 / NBRC 102184 / NCIMB 2188 / Ma 2.38)</name>
    <dbReference type="NCBI Taxonomy" id="1227459"/>
    <lineage>
        <taxon>Archaea</taxon>
        <taxon>Methanobacteriati</taxon>
        <taxon>Methanobacteriota</taxon>
        <taxon>Stenosarchaea group</taxon>
        <taxon>Halobacteria</taxon>
        <taxon>Halobacteriales</taxon>
        <taxon>Haloferacaceae</taxon>
        <taxon>Haloferax</taxon>
    </lineage>
</organism>
<dbReference type="Pfam" id="PF09827">
    <property type="entry name" value="CRISPR_Cas2"/>
    <property type="match status" value="1"/>
</dbReference>
<dbReference type="GO" id="GO:0043571">
    <property type="term" value="P:maintenance of CRISPR repeat elements"/>
    <property type="evidence" value="ECO:0007669"/>
    <property type="project" value="UniProtKB-UniRule"/>
</dbReference>
<dbReference type="AlphaFoldDB" id="M0HL02"/>
<evidence type="ECO:0000256" key="3">
    <source>
        <dbReference type="ARBA" id="ARBA00022723"/>
    </source>
</evidence>
<dbReference type="GO" id="GO:0004521">
    <property type="term" value="F:RNA endonuclease activity"/>
    <property type="evidence" value="ECO:0007669"/>
    <property type="project" value="InterPro"/>
</dbReference>
<dbReference type="Gene3D" id="3.30.70.240">
    <property type="match status" value="1"/>
</dbReference>
<dbReference type="RefSeq" id="WP_004972490.1">
    <property type="nucleotide sequence ID" value="NZ_AOLJ01000009.1"/>
</dbReference>
<keyword evidence="10" id="KW-1185">Reference proteome</keyword>
<evidence type="ECO:0000256" key="2">
    <source>
        <dbReference type="ARBA" id="ARBA00022722"/>
    </source>
</evidence>
<protein>
    <recommendedName>
        <fullName evidence="8">CRISPR-associated endoribonuclease Cas2</fullName>
        <ecNumber evidence="8">3.1.-.-</ecNumber>
    </recommendedName>
</protein>
<dbReference type="InterPro" id="IPR021127">
    <property type="entry name" value="CRISPR_associated_Cas2"/>
</dbReference>
<dbReference type="EC" id="3.1.-.-" evidence="8"/>
<evidence type="ECO:0000256" key="8">
    <source>
        <dbReference type="HAMAP-Rule" id="MF_01471"/>
    </source>
</evidence>
<dbReference type="EMBL" id="AOLJ01000009">
    <property type="protein sequence ID" value="ELZ84463.1"/>
    <property type="molecule type" value="Genomic_DNA"/>
</dbReference>
<accession>M0HL02</accession>
<dbReference type="GO" id="GO:0016787">
    <property type="term" value="F:hydrolase activity"/>
    <property type="evidence" value="ECO:0007669"/>
    <property type="project" value="UniProtKB-KW"/>
</dbReference>
<dbReference type="NCBIfam" id="TIGR01573">
    <property type="entry name" value="cas2"/>
    <property type="match status" value="1"/>
</dbReference>
<dbReference type="PANTHER" id="PTHR34405">
    <property type="entry name" value="CRISPR-ASSOCIATED ENDORIBONUCLEASE CAS2"/>
    <property type="match status" value="1"/>
</dbReference>
<dbReference type="PANTHER" id="PTHR34405:SF1">
    <property type="entry name" value="CRISPR-ASSOCIATED ENDORIBONUCLEASE CAS2"/>
    <property type="match status" value="1"/>
</dbReference>
<keyword evidence="4 8" id="KW-0255">Endonuclease</keyword>
<comment type="subunit">
    <text evidence="8">Homodimer, forms a heterotetramer with a Cas1 homodimer.</text>
</comment>
<dbReference type="HAMAP" id="MF_01471">
    <property type="entry name" value="Cas2"/>
    <property type="match status" value="1"/>
</dbReference>
<evidence type="ECO:0000256" key="4">
    <source>
        <dbReference type="ARBA" id="ARBA00022759"/>
    </source>
</evidence>
<evidence type="ECO:0000256" key="1">
    <source>
        <dbReference type="ARBA" id="ARBA00001946"/>
    </source>
</evidence>
<evidence type="ECO:0000313" key="10">
    <source>
        <dbReference type="Proteomes" id="UP000011571"/>
    </source>
</evidence>
<evidence type="ECO:0000256" key="7">
    <source>
        <dbReference type="ARBA" id="ARBA00023118"/>
    </source>
</evidence>
<comment type="function">
    <text evidence="8">CRISPR (clustered regularly interspaced short palindromic repeat), is an adaptive immune system that provides protection against mobile genetic elements (viruses, transposable elements and conjugative plasmids). CRISPR clusters contain sequences complementary to antecedent mobile elements and target invading nucleic acids. CRISPR clusters are transcribed and processed into CRISPR RNA (crRNA). Functions as a ssRNA-specific endoribonuclease. Involved in the integration of spacer DNA into the CRISPR cassette.</text>
</comment>
<keyword evidence="2 8" id="KW-0540">Nuclease</keyword>
<comment type="cofactor">
    <cofactor evidence="1 8">
        <name>Mg(2+)</name>
        <dbReference type="ChEBI" id="CHEBI:18420"/>
    </cofactor>
</comment>
<evidence type="ECO:0000256" key="6">
    <source>
        <dbReference type="ARBA" id="ARBA00022842"/>
    </source>
</evidence>
<gene>
    <name evidence="8" type="primary">cas2</name>
    <name evidence="9" type="ORF">C454_02922</name>
</gene>
<keyword evidence="5 8" id="KW-0378">Hydrolase</keyword>
<keyword evidence="6 8" id="KW-0460">Magnesium</keyword>
<evidence type="ECO:0000313" key="9">
    <source>
        <dbReference type="EMBL" id="ELZ84463.1"/>
    </source>
</evidence>
<comment type="similarity">
    <text evidence="8">Belongs to the CRISPR-associated endoribonuclease Cas2 protein family.</text>
</comment>
<feature type="binding site" evidence="8">
    <location>
        <position position="8"/>
    </location>
    <ligand>
        <name>Mg(2+)</name>
        <dbReference type="ChEBI" id="CHEBI:18420"/>
        <note>catalytic</note>
    </ligand>
</feature>
<keyword evidence="3 8" id="KW-0479">Metal-binding</keyword>
<dbReference type="Proteomes" id="UP000011571">
    <property type="component" value="Unassembled WGS sequence"/>
</dbReference>
<reference evidence="9 10" key="1">
    <citation type="journal article" date="2014" name="PLoS Genet.">
        <title>Phylogenetically driven sequencing of extremely halophilic archaea reveals strategies for static and dynamic osmo-response.</title>
        <authorList>
            <person name="Becker E.A."/>
            <person name="Seitzer P.M."/>
            <person name="Tritt A."/>
            <person name="Larsen D."/>
            <person name="Krusor M."/>
            <person name="Yao A.I."/>
            <person name="Wu D."/>
            <person name="Madern D."/>
            <person name="Eisen J.A."/>
            <person name="Darling A.E."/>
            <person name="Facciotti M.T."/>
        </authorList>
    </citation>
    <scope>NUCLEOTIDE SEQUENCE [LARGE SCALE GENOMIC DNA]</scope>
    <source>
        <strain evidence="10">ATCC 33959 / DSM 4427 / JCM 8863 / NBRC 102184 / NCIMB 2188 / Ma 2.38</strain>
    </source>
</reference>
<dbReference type="InterPro" id="IPR019199">
    <property type="entry name" value="Virulence_VapD/CRISPR_Cas2"/>
</dbReference>
<name>M0HL02_HALGM</name>
<sequence>MYVIAVYDMEAERTQLMLSLLRRYLTHVQNSVCEGELTDAQYAVLTEEIEETVKPNESVILYQLRDDNWLNRKIYGSDPMDDHRLI</sequence>
<dbReference type="CDD" id="cd09725">
    <property type="entry name" value="Cas2_I_II_III"/>
    <property type="match status" value="1"/>
</dbReference>
<comment type="caution">
    <text evidence="9">The sequence shown here is derived from an EMBL/GenBank/DDBJ whole genome shotgun (WGS) entry which is preliminary data.</text>
</comment>